<dbReference type="GeneID" id="80894708"/>
<dbReference type="RefSeq" id="XP_056057895.1">
    <property type="nucleotide sequence ID" value="XM_056199447.1"/>
</dbReference>
<comment type="caution">
    <text evidence="1">The sequence shown here is derived from an EMBL/GenBank/DDBJ whole genome shotgun (WGS) entry which is preliminary data.</text>
</comment>
<dbReference type="Proteomes" id="UP001144673">
    <property type="component" value="Unassembled WGS sequence"/>
</dbReference>
<evidence type="ECO:0000313" key="1">
    <source>
        <dbReference type="EMBL" id="KAJ4161511.1"/>
    </source>
</evidence>
<evidence type="ECO:0000313" key="2">
    <source>
        <dbReference type="Proteomes" id="UP001144673"/>
    </source>
</evidence>
<dbReference type="AlphaFoldDB" id="A0A9W8QL45"/>
<name>A0A9W8QL45_AKAMU</name>
<gene>
    <name evidence="1" type="ORF">LMH87_007549</name>
</gene>
<organism evidence="1 2">
    <name type="scientific">Akanthomyces muscarius</name>
    <name type="common">Entomopathogenic fungus</name>
    <name type="synonym">Lecanicillium muscarium</name>
    <dbReference type="NCBI Taxonomy" id="2231603"/>
    <lineage>
        <taxon>Eukaryota</taxon>
        <taxon>Fungi</taxon>
        <taxon>Dikarya</taxon>
        <taxon>Ascomycota</taxon>
        <taxon>Pezizomycotina</taxon>
        <taxon>Sordariomycetes</taxon>
        <taxon>Hypocreomycetidae</taxon>
        <taxon>Hypocreales</taxon>
        <taxon>Cordycipitaceae</taxon>
        <taxon>Akanthomyces</taxon>
    </lineage>
</organism>
<reference evidence="1" key="1">
    <citation type="journal article" date="2023" name="Access Microbiol">
        <title>De-novo genome assembly for Akanthomyces muscarius, a biocontrol agent of insect agricultural pests.</title>
        <authorList>
            <person name="Erdos Z."/>
            <person name="Studholme D.J."/>
            <person name="Raymond B."/>
            <person name="Sharma M."/>
        </authorList>
    </citation>
    <scope>NUCLEOTIDE SEQUENCE</scope>
    <source>
        <strain evidence="1">Ve6</strain>
    </source>
</reference>
<sequence>MGNESESDIDRAFRAACRVSSELPDLDKYKSYDKAFVHHATDLIAQADIILAHCKDESIQVEVRADRDLVELSRREWPETGVFTQVFTYVQDGADLSELPPEYAKALAGYVLLLEGIGSIKQRFLVHLLGIAVKSMEDFQQVEQDARTLLSHAEGVLATGLTSIGTPDGLVIDQLRRSLIEPFSVSSAGRSTRAAQAPHRRIKLSHYAYPHPARIMDVEESFLRSPPSSLRADLKFSTRAFS</sequence>
<proteinExistence type="predicted"/>
<keyword evidence="2" id="KW-1185">Reference proteome</keyword>
<dbReference type="EMBL" id="JAJHUN010000002">
    <property type="protein sequence ID" value="KAJ4161511.1"/>
    <property type="molecule type" value="Genomic_DNA"/>
</dbReference>
<dbReference type="KEGG" id="amus:LMH87_007549"/>
<accession>A0A9W8QL45</accession>
<protein>
    <submittedName>
        <fullName evidence="1">Uncharacterized protein</fullName>
    </submittedName>
</protein>